<reference evidence="2" key="1">
    <citation type="submission" date="2017-01" db="EMBL/GenBank/DDBJ databases">
        <title>Comparative genomics of anhydrobiosis in the tardigrade Hypsibius dujardini.</title>
        <authorList>
            <person name="Yoshida Y."/>
            <person name="Koutsovoulos G."/>
            <person name="Laetsch D."/>
            <person name="Stevens L."/>
            <person name="Kumar S."/>
            <person name="Horikawa D."/>
            <person name="Ishino K."/>
            <person name="Komine S."/>
            <person name="Tomita M."/>
            <person name="Blaxter M."/>
            <person name="Arakawa K."/>
        </authorList>
    </citation>
    <scope>NUCLEOTIDE SEQUENCE [LARGE SCALE GENOMIC DNA]</scope>
    <source>
        <strain evidence="2">Z151</strain>
    </source>
</reference>
<dbReference type="Proteomes" id="UP000192578">
    <property type="component" value="Unassembled WGS sequence"/>
</dbReference>
<dbReference type="AlphaFoldDB" id="A0A9X6RJF6"/>
<proteinExistence type="predicted"/>
<sequence>MRMPHARVVVKISGGGNVALHQAFKSSLPIPSLPIHQQSRRIQGAKFFLLIEIPQRSWPRESTTSIKRYEMGDCRLKNVPGWHGCLEGGLERWKTQRGSPSLRCINCI</sequence>
<protein>
    <submittedName>
        <fullName evidence="1">Uncharacterized protein</fullName>
    </submittedName>
</protein>
<organism evidence="1 2">
    <name type="scientific">Hypsibius exemplaris</name>
    <name type="common">Freshwater tardigrade</name>
    <dbReference type="NCBI Taxonomy" id="2072580"/>
    <lineage>
        <taxon>Eukaryota</taxon>
        <taxon>Metazoa</taxon>
        <taxon>Ecdysozoa</taxon>
        <taxon>Tardigrada</taxon>
        <taxon>Eutardigrada</taxon>
        <taxon>Parachela</taxon>
        <taxon>Hypsibioidea</taxon>
        <taxon>Hypsibiidae</taxon>
        <taxon>Hypsibius</taxon>
    </lineage>
</organism>
<evidence type="ECO:0000313" key="2">
    <source>
        <dbReference type="Proteomes" id="UP000192578"/>
    </source>
</evidence>
<name>A0A9X6RJF6_HYPEX</name>
<accession>A0A9X6RJF6</accession>
<comment type="caution">
    <text evidence="1">The sequence shown here is derived from an EMBL/GenBank/DDBJ whole genome shotgun (WGS) entry which is preliminary data.</text>
</comment>
<keyword evidence="2" id="KW-1185">Reference proteome</keyword>
<dbReference type="EMBL" id="MTYJ01000175">
    <property type="protein sequence ID" value="OWA49834.1"/>
    <property type="molecule type" value="Genomic_DNA"/>
</dbReference>
<evidence type="ECO:0000313" key="1">
    <source>
        <dbReference type="EMBL" id="OWA49834.1"/>
    </source>
</evidence>
<gene>
    <name evidence="1" type="ORF">BV898_14372</name>
</gene>